<evidence type="ECO:0000313" key="1">
    <source>
        <dbReference type="EMBL" id="VEL26148.1"/>
    </source>
</evidence>
<gene>
    <name evidence="1" type="ORF">PXEA_LOCUS19588</name>
</gene>
<sequence length="115" mass="12381">MLVRLARPTPLVRGLPIAICSSSIPLCHIPASTAISCLNGSSGKVLTLGSKEHDDFTLYTVVTPNEPSCPASYPSGLRSSSPASNVFHYSICLMIGSFEIHVRRTVLTQTNYFNV</sequence>
<name>A0A3S5AV70_9PLAT</name>
<dbReference type="AlphaFoldDB" id="A0A3S5AV70"/>
<accession>A0A3S5AV70</accession>
<reference evidence="1" key="1">
    <citation type="submission" date="2018-11" db="EMBL/GenBank/DDBJ databases">
        <authorList>
            <consortium name="Pathogen Informatics"/>
        </authorList>
    </citation>
    <scope>NUCLEOTIDE SEQUENCE</scope>
</reference>
<proteinExistence type="predicted"/>
<comment type="caution">
    <text evidence="1">The sequence shown here is derived from an EMBL/GenBank/DDBJ whole genome shotgun (WGS) entry which is preliminary data.</text>
</comment>
<evidence type="ECO:0000313" key="2">
    <source>
        <dbReference type="Proteomes" id="UP000784294"/>
    </source>
</evidence>
<organism evidence="1 2">
    <name type="scientific">Protopolystoma xenopodis</name>
    <dbReference type="NCBI Taxonomy" id="117903"/>
    <lineage>
        <taxon>Eukaryota</taxon>
        <taxon>Metazoa</taxon>
        <taxon>Spiralia</taxon>
        <taxon>Lophotrochozoa</taxon>
        <taxon>Platyhelminthes</taxon>
        <taxon>Monogenea</taxon>
        <taxon>Polyopisthocotylea</taxon>
        <taxon>Polystomatidea</taxon>
        <taxon>Polystomatidae</taxon>
        <taxon>Protopolystoma</taxon>
    </lineage>
</organism>
<keyword evidence="2" id="KW-1185">Reference proteome</keyword>
<dbReference type="EMBL" id="CAAALY010078377">
    <property type="protein sequence ID" value="VEL26148.1"/>
    <property type="molecule type" value="Genomic_DNA"/>
</dbReference>
<protein>
    <submittedName>
        <fullName evidence="1">Uncharacterized protein</fullName>
    </submittedName>
</protein>
<dbReference type="Proteomes" id="UP000784294">
    <property type="component" value="Unassembled WGS sequence"/>
</dbReference>